<gene>
    <name evidence="1" type="primary">cbiG</name>
    <name evidence="1" type="ORF">C5S46_02120</name>
</gene>
<name>A0AC61SC26_9EURY</name>
<dbReference type="EC" id="3.7.1.12" evidence="1"/>
<sequence>MNTICYDTYRWSSRPGRVQEVSFIRTAIIYLEHNLDVALTIRTYVNADLIPYDKEAFKTAFLEYQAIIAVMACGIAVREVGPLLKDKWTDPAVVVTDAGLNYAVALCGGHHGANELAQRLAGTGACPVITTATEVMGRPCVEGIAQALDCEIVNKESTKVVNTCLLNSDLPVIEIHGPKVVITDNYVTVLKKKASPHHKSGVIVGIGTRHAISSSNVIDAVYQALEECGLELTDVELFASADIKQHEVGLIEAIAKMKGEIVFVPAEVINSIKTPSESAALKLGLIGVSEPAALALSREKELIMKKKVYDNVTIAIAR</sequence>
<protein>
    <submittedName>
        <fullName evidence="1">Cobalt-precorrin 5A hydrolase</fullName>
        <ecNumber evidence="1">3.7.1.12</ecNumber>
    </submittedName>
</protein>
<accession>A0AC61SC26</accession>
<reference evidence="1" key="1">
    <citation type="submission" date="2018-09" db="EMBL/GenBank/DDBJ databases">
        <title>A genomic encyclopedia of anaerobic methanotrophic archaea.</title>
        <authorList>
            <person name="Skennerton C.T."/>
            <person name="Chadwick G.L."/>
            <person name="Laso-Perez R."/>
            <person name="Leu A.O."/>
            <person name="Speth D.R."/>
            <person name="Yu H."/>
            <person name="Morgan-Lang C."/>
            <person name="Hatzenpichler R."/>
            <person name="Goudeau D."/>
            <person name="Malmstrom R."/>
            <person name="Woyke T."/>
            <person name="Hallam S."/>
            <person name="Tyson G.W."/>
            <person name="Wegener G."/>
            <person name="Boetius A."/>
            <person name="Orphan V.J."/>
        </authorList>
    </citation>
    <scope>NUCLEOTIDE SEQUENCE</scope>
    <source>
        <strain evidence="1">CONS3730D10UFb2</strain>
    </source>
</reference>
<evidence type="ECO:0000313" key="2">
    <source>
        <dbReference type="Proteomes" id="UP000315423"/>
    </source>
</evidence>
<keyword evidence="1" id="KW-0378">Hydrolase</keyword>
<proteinExistence type="predicted"/>
<comment type="caution">
    <text evidence="1">The sequence shown here is derived from an EMBL/GenBank/DDBJ whole genome shotgun (WGS) entry which is preliminary data.</text>
</comment>
<evidence type="ECO:0000313" key="1">
    <source>
        <dbReference type="EMBL" id="TKY92151.1"/>
    </source>
</evidence>
<dbReference type="Proteomes" id="UP000315423">
    <property type="component" value="Unassembled WGS sequence"/>
</dbReference>
<organism evidence="1 2">
    <name type="scientific">Candidatus Methanomarinus sp</name>
    <dbReference type="NCBI Taxonomy" id="3386244"/>
    <lineage>
        <taxon>Archaea</taxon>
        <taxon>Methanobacteriati</taxon>
        <taxon>Methanobacteriota</taxon>
        <taxon>Stenosarchaea group</taxon>
        <taxon>Methanomicrobia</taxon>
        <taxon>Methanosarcinales</taxon>
        <taxon>ANME-2 cluster</taxon>
        <taxon>Candidatus Methanocomedenaceae</taxon>
        <taxon>Candidatus Methanomarinus</taxon>
    </lineage>
</organism>
<dbReference type="EMBL" id="QYBA01000069">
    <property type="protein sequence ID" value="TKY92151.1"/>
    <property type="molecule type" value="Genomic_DNA"/>
</dbReference>